<dbReference type="GO" id="GO:0005737">
    <property type="term" value="C:cytoplasm"/>
    <property type="evidence" value="ECO:0007669"/>
    <property type="project" value="UniProtKB-SubCell"/>
</dbReference>
<dbReference type="NCBIfam" id="TIGR01744">
    <property type="entry name" value="XPRTase"/>
    <property type="match status" value="1"/>
</dbReference>
<dbReference type="AlphaFoldDB" id="A0A1G8S5J8"/>
<evidence type="ECO:0000256" key="6">
    <source>
        <dbReference type="NCBIfam" id="TIGR01744"/>
    </source>
</evidence>
<comment type="function">
    <text evidence="5">Converts the preformed base xanthine, a product of nucleic acid breakdown, to xanthosine 5'-monophosphate (XMP), so it can be reused for RNA or DNA synthesis.</text>
</comment>
<name>A0A1G8S5J8_9BACI</name>
<reference evidence="9" key="1">
    <citation type="submission" date="2016-10" db="EMBL/GenBank/DDBJ databases">
        <authorList>
            <person name="Varghese N."/>
            <person name="Submissions S."/>
        </authorList>
    </citation>
    <scope>NUCLEOTIDE SEQUENCE [LARGE SCALE GENOMIC DNA]</scope>
    <source>
        <strain evidence="9">DSM 4771</strain>
    </source>
</reference>
<accession>A0A1G8S5J8</accession>
<comment type="pathway">
    <text evidence="5">Purine metabolism; XMP biosynthesis via salvage pathway; XMP from xanthine: step 1/1.</text>
</comment>
<dbReference type="STRING" id="86666.SAMN04490247_1262"/>
<dbReference type="Proteomes" id="UP000199225">
    <property type="component" value="Unassembled WGS sequence"/>
</dbReference>
<dbReference type="GO" id="GO:0032265">
    <property type="term" value="P:XMP salvage"/>
    <property type="evidence" value="ECO:0007669"/>
    <property type="project" value="UniProtKB-UniRule"/>
</dbReference>
<dbReference type="EMBL" id="FNEV01000003">
    <property type="protein sequence ID" value="SDJ24457.1"/>
    <property type="molecule type" value="Genomic_DNA"/>
</dbReference>
<keyword evidence="9" id="KW-1185">Reference proteome</keyword>
<comment type="subcellular location">
    <subcellularLocation>
        <location evidence="5">Cytoplasm</location>
    </subcellularLocation>
</comment>
<evidence type="ECO:0000259" key="7">
    <source>
        <dbReference type="Pfam" id="PF00156"/>
    </source>
</evidence>
<dbReference type="UniPathway" id="UPA00602">
    <property type="reaction ID" value="UER00658"/>
</dbReference>
<comment type="similarity">
    <text evidence="5">Belongs to the purine/pyrimidine phosphoribosyltransferase family. Xpt subfamily.</text>
</comment>
<feature type="binding site" evidence="5">
    <location>
        <position position="27"/>
    </location>
    <ligand>
        <name>xanthine</name>
        <dbReference type="ChEBI" id="CHEBI:17712"/>
    </ligand>
</feature>
<dbReference type="InterPro" id="IPR029057">
    <property type="entry name" value="PRTase-like"/>
</dbReference>
<dbReference type="Gene3D" id="3.40.50.2020">
    <property type="match status" value="1"/>
</dbReference>
<evidence type="ECO:0000256" key="5">
    <source>
        <dbReference type="HAMAP-Rule" id="MF_01184"/>
    </source>
</evidence>
<dbReference type="PANTHER" id="PTHR43864:SF1">
    <property type="entry name" value="XANTHINE PHOSPHORIBOSYLTRANSFERASE"/>
    <property type="match status" value="1"/>
</dbReference>
<evidence type="ECO:0000256" key="3">
    <source>
        <dbReference type="ARBA" id="ARBA00022679"/>
    </source>
</evidence>
<keyword evidence="2 5" id="KW-0328">Glycosyltransferase</keyword>
<comment type="caution">
    <text evidence="5">Lacks conserved residue(s) required for the propagation of feature annotation.</text>
</comment>
<comment type="subunit">
    <text evidence="5">Homodimer.</text>
</comment>
<feature type="domain" description="Phosphoribosyltransferase" evidence="7">
    <location>
        <begin position="32"/>
        <end position="157"/>
    </location>
</feature>
<dbReference type="PANTHER" id="PTHR43864">
    <property type="entry name" value="HYPOXANTHINE/GUANINE PHOSPHORIBOSYLTRANSFERASE"/>
    <property type="match status" value="1"/>
</dbReference>
<dbReference type="SUPFAM" id="SSF53271">
    <property type="entry name" value="PRTase-like"/>
    <property type="match status" value="1"/>
</dbReference>
<proteinExistence type="inferred from homology"/>
<keyword evidence="3 5" id="KW-0808">Transferase</keyword>
<evidence type="ECO:0000256" key="2">
    <source>
        <dbReference type="ARBA" id="ARBA00022676"/>
    </source>
</evidence>
<evidence type="ECO:0000256" key="4">
    <source>
        <dbReference type="ARBA" id="ARBA00022726"/>
    </source>
</evidence>
<dbReference type="Pfam" id="PF00156">
    <property type="entry name" value="Pribosyltran"/>
    <property type="match status" value="1"/>
</dbReference>
<dbReference type="EC" id="2.4.2.22" evidence="5 6"/>
<organism evidence="8 9">
    <name type="scientific">Salimicrobium halophilum</name>
    <dbReference type="NCBI Taxonomy" id="86666"/>
    <lineage>
        <taxon>Bacteria</taxon>
        <taxon>Bacillati</taxon>
        <taxon>Bacillota</taxon>
        <taxon>Bacilli</taxon>
        <taxon>Bacillales</taxon>
        <taxon>Bacillaceae</taxon>
        <taxon>Salimicrobium</taxon>
    </lineage>
</organism>
<keyword evidence="4 5" id="KW-0660">Purine salvage</keyword>
<feature type="binding site" evidence="5">
    <location>
        <position position="156"/>
    </location>
    <ligand>
        <name>xanthine</name>
        <dbReference type="ChEBI" id="CHEBI:17712"/>
    </ligand>
</feature>
<keyword evidence="1 5" id="KW-0963">Cytoplasm</keyword>
<dbReference type="NCBIfam" id="NF006671">
    <property type="entry name" value="PRK09219.1"/>
    <property type="match status" value="1"/>
</dbReference>
<dbReference type="GO" id="GO:0006166">
    <property type="term" value="P:purine ribonucleoside salvage"/>
    <property type="evidence" value="ECO:0007669"/>
    <property type="project" value="UniProtKB-KW"/>
</dbReference>
<evidence type="ECO:0000256" key="1">
    <source>
        <dbReference type="ARBA" id="ARBA00022490"/>
    </source>
</evidence>
<dbReference type="GO" id="GO:0046110">
    <property type="term" value="P:xanthine metabolic process"/>
    <property type="evidence" value="ECO:0007669"/>
    <property type="project" value="UniProtKB-UniRule"/>
</dbReference>
<protein>
    <recommendedName>
        <fullName evidence="5 6">Xanthine phosphoribosyltransferase</fullName>
        <shortName evidence="5">XPRTase</shortName>
        <ecNumber evidence="5 6">2.4.2.22</ecNumber>
    </recommendedName>
</protein>
<gene>
    <name evidence="5" type="primary">xpt</name>
    <name evidence="8" type="ORF">SAMN04490247_1262</name>
</gene>
<evidence type="ECO:0000313" key="9">
    <source>
        <dbReference type="Proteomes" id="UP000199225"/>
    </source>
</evidence>
<feature type="binding site" evidence="5">
    <location>
        <begin position="128"/>
        <end position="132"/>
    </location>
    <ligand>
        <name>5-phospho-alpha-D-ribose 1-diphosphate</name>
        <dbReference type="ChEBI" id="CHEBI:58017"/>
    </ligand>
</feature>
<sequence>MEALKRKIREEGTILSPSVIKVDAFLNHCIEPSFMQEIGEVFADKFNNEPVTKIITLESSGIAPATMTGLILGVPVIFLRKQKSLTMQNNLLTATVYSYTKQTENTISIAEKYLSEKDHVLIIDDLLANGEALQGMVDIVQKSDASLAGCGVVIEKAFQAGGKSLRQRNIRVEALASIASLENDTITFTEQEATH</sequence>
<dbReference type="InterPro" id="IPR010079">
    <property type="entry name" value="Xanthine_PRibTrfase"/>
</dbReference>
<dbReference type="CDD" id="cd06223">
    <property type="entry name" value="PRTases_typeI"/>
    <property type="match status" value="1"/>
</dbReference>
<evidence type="ECO:0000313" key="8">
    <source>
        <dbReference type="EMBL" id="SDJ24457.1"/>
    </source>
</evidence>
<comment type="catalytic activity">
    <reaction evidence="5">
        <text>XMP + diphosphate = xanthine + 5-phospho-alpha-D-ribose 1-diphosphate</text>
        <dbReference type="Rhea" id="RHEA:10800"/>
        <dbReference type="ChEBI" id="CHEBI:17712"/>
        <dbReference type="ChEBI" id="CHEBI:33019"/>
        <dbReference type="ChEBI" id="CHEBI:57464"/>
        <dbReference type="ChEBI" id="CHEBI:58017"/>
        <dbReference type="EC" id="2.4.2.22"/>
    </reaction>
</comment>
<dbReference type="InterPro" id="IPR050118">
    <property type="entry name" value="Pur/Pyrimidine_PRTase"/>
</dbReference>
<dbReference type="HAMAP" id="MF_01184">
    <property type="entry name" value="XPRTase"/>
    <property type="match status" value="1"/>
</dbReference>
<dbReference type="GO" id="GO:0000310">
    <property type="term" value="F:xanthine phosphoribosyltransferase activity"/>
    <property type="evidence" value="ECO:0007669"/>
    <property type="project" value="UniProtKB-UniRule"/>
</dbReference>
<dbReference type="OrthoDB" id="9790678at2"/>
<dbReference type="RefSeq" id="WP_093193018.1">
    <property type="nucleotide sequence ID" value="NZ_FNEV01000003.1"/>
</dbReference>
<dbReference type="InterPro" id="IPR000836">
    <property type="entry name" value="PRTase_dom"/>
</dbReference>